<dbReference type="Proteomes" id="UP000439903">
    <property type="component" value="Unassembled WGS sequence"/>
</dbReference>
<evidence type="ECO:0000313" key="2">
    <source>
        <dbReference type="Proteomes" id="UP000439903"/>
    </source>
</evidence>
<proteinExistence type="predicted"/>
<name>A0A8H4ACL6_GIGMA</name>
<gene>
    <name evidence="1" type="ORF">F8M41_023892</name>
</gene>
<dbReference type="AlphaFoldDB" id="A0A8H4ACL6"/>
<organism evidence="1 2">
    <name type="scientific">Gigaspora margarita</name>
    <dbReference type="NCBI Taxonomy" id="4874"/>
    <lineage>
        <taxon>Eukaryota</taxon>
        <taxon>Fungi</taxon>
        <taxon>Fungi incertae sedis</taxon>
        <taxon>Mucoromycota</taxon>
        <taxon>Glomeromycotina</taxon>
        <taxon>Glomeromycetes</taxon>
        <taxon>Diversisporales</taxon>
        <taxon>Gigasporaceae</taxon>
        <taxon>Gigaspora</taxon>
    </lineage>
</organism>
<dbReference type="EMBL" id="WTPW01000793">
    <property type="protein sequence ID" value="KAF0479082.1"/>
    <property type="molecule type" value="Genomic_DNA"/>
</dbReference>
<comment type="caution">
    <text evidence="1">The sequence shown here is derived from an EMBL/GenBank/DDBJ whole genome shotgun (WGS) entry which is preliminary data.</text>
</comment>
<protein>
    <submittedName>
        <fullName evidence="1">Zinc finger protein</fullName>
    </submittedName>
</protein>
<accession>A0A8H4ACL6</accession>
<dbReference type="OrthoDB" id="2400705at2759"/>
<keyword evidence="2" id="KW-1185">Reference proteome</keyword>
<evidence type="ECO:0000313" key="1">
    <source>
        <dbReference type="EMBL" id="KAF0479082.1"/>
    </source>
</evidence>
<sequence>MKRHFFVETNFSEKDISDNDEQNQVEPVILSSEKPKRNKIRTSPDPKWMDNGNDAWLEYRNVDGTIFMFCRWCESKNYANELAKGTTEAEAKKNQKISAIKFSIQLATDAQKLKTISQMQCIYFAAKKYLALAIYPDLYQFVDF</sequence>
<reference evidence="1 2" key="1">
    <citation type="journal article" date="2019" name="Environ. Microbiol.">
        <title>At the nexus of three kingdoms: the genome of the mycorrhizal fungus Gigaspora margarita provides insights into plant, endobacterial and fungal interactions.</title>
        <authorList>
            <person name="Venice F."/>
            <person name="Ghignone S."/>
            <person name="Salvioli di Fossalunga A."/>
            <person name="Amselem J."/>
            <person name="Novero M."/>
            <person name="Xianan X."/>
            <person name="Sedzielewska Toro K."/>
            <person name="Morin E."/>
            <person name="Lipzen A."/>
            <person name="Grigoriev I.V."/>
            <person name="Henrissat B."/>
            <person name="Martin F.M."/>
            <person name="Bonfante P."/>
        </authorList>
    </citation>
    <scope>NUCLEOTIDE SEQUENCE [LARGE SCALE GENOMIC DNA]</scope>
    <source>
        <strain evidence="1 2">BEG34</strain>
    </source>
</reference>